<evidence type="ECO:0000256" key="1">
    <source>
        <dbReference type="ARBA" id="ARBA00038242"/>
    </source>
</evidence>
<dbReference type="OrthoDB" id="1072116at2759"/>
<dbReference type="SUPFAM" id="SSF55961">
    <property type="entry name" value="Bet v1-like"/>
    <property type="match status" value="1"/>
</dbReference>
<comment type="similarity">
    <text evidence="1">Belongs to the MLP family.</text>
</comment>
<dbReference type="SMART" id="SM01037">
    <property type="entry name" value="Bet_v_1"/>
    <property type="match status" value="1"/>
</dbReference>
<protein>
    <submittedName>
        <fullName evidence="4">MLP-like protein 43</fullName>
    </submittedName>
</protein>
<feature type="domain" description="Bet v I/Major latex protein" evidence="2">
    <location>
        <begin position="2"/>
        <end position="166"/>
    </location>
</feature>
<dbReference type="GO" id="GO:0006952">
    <property type="term" value="P:defense response"/>
    <property type="evidence" value="ECO:0007669"/>
    <property type="project" value="InterPro"/>
</dbReference>
<evidence type="ECO:0000313" key="4">
    <source>
        <dbReference type="RefSeq" id="XP_022775862.1"/>
    </source>
</evidence>
<evidence type="ECO:0000313" key="3">
    <source>
        <dbReference type="Proteomes" id="UP000515121"/>
    </source>
</evidence>
<dbReference type="PANTHER" id="PTHR31338:SF16">
    <property type="entry name" value="POLYKETIDE CYCLASE_DEHYDRASE AND LIPID TRANSPORT SUPERFAMILY PROTEIN"/>
    <property type="match status" value="1"/>
</dbReference>
<dbReference type="KEGG" id="dzi:111317703"/>
<sequence>MALTGKLKAEVEVKAPADKFFSIVRSESHQIPNATSDKIHNVEMHEGDWEADGSIKLGKYTVGKKTLIQPFLNTKQVEHILYIDFLVFSSVRISENVSETIEAVDDRNKSVTCNALDGNVAKYYKTFKGTVIVTASGQGSLVKWTLIYEKQNQNVPDPKKYLEFTTL</sequence>
<reference evidence="4" key="1">
    <citation type="submission" date="2025-08" db="UniProtKB">
        <authorList>
            <consortium name="RefSeq"/>
        </authorList>
    </citation>
    <scope>IDENTIFICATION</scope>
    <source>
        <tissue evidence="4">Fruit stalk</tissue>
    </source>
</reference>
<dbReference type="Proteomes" id="UP000515121">
    <property type="component" value="Unplaced"/>
</dbReference>
<proteinExistence type="inferred from homology"/>
<dbReference type="Pfam" id="PF00407">
    <property type="entry name" value="Bet_v_1"/>
    <property type="match status" value="2"/>
</dbReference>
<dbReference type="GeneID" id="111317703"/>
<dbReference type="InterPro" id="IPR000916">
    <property type="entry name" value="Bet_v_I/MLP"/>
</dbReference>
<evidence type="ECO:0000259" key="2">
    <source>
        <dbReference type="SMART" id="SM01037"/>
    </source>
</evidence>
<name>A0A6P6BFH4_DURZI</name>
<accession>A0A6P6BFH4</accession>
<gene>
    <name evidence="4" type="primary">LOC111317703</name>
</gene>
<dbReference type="InterPro" id="IPR023393">
    <property type="entry name" value="START-like_dom_sf"/>
</dbReference>
<keyword evidence="3" id="KW-1185">Reference proteome</keyword>
<dbReference type="PANTHER" id="PTHR31338">
    <property type="entry name" value="POLYKETIDE CYCLASE/DEHYDRASE AND LIPID TRANSPORT SUPERFAMILY PROTEIN"/>
    <property type="match status" value="1"/>
</dbReference>
<organism evidence="3 4">
    <name type="scientific">Durio zibethinus</name>
    <name type="common">Durian</name>
    <dbReference type="NCBI Taxonomy" id="66656"/>
    <lineage>
        <taxon>Eukaryota</taxon>
        <taxon>Viridiplantae</taxon>
        <taxon>Streptophyta</taxon>
        <taxon>Embryophyta</taxon>
        <taxon>Tracheophyta</taxon>
        <taxon>Spermatophyta</taxon>
        <taxon>Magnoliopsida</taxon>
        <taxon>eudicotyledons</taxon>
        <taxon>Gunneridae</taxon>
        <taxon>Pentapetalae</taxon>
        <taxon>rosids</taxon>
        <taxon>malvids</taxon>
        <taxon>Malvales</taxon>
        <taxon>Malvaceae</taxon>
        <taxon>Helicteroideae</taxon>
        <taxon>Durio</taxon>
    </lineage>
</organism>
<dbReference type="InterPro" id="IPR052006">
    <property type="entry name" value="MLP-like"/>
</dbReference>
<dbReference type="AlphaFoldDB" id="A0A6P6BFH4"/>
<dbReference type="Gene3D" id="3.30.530.20">
    <property type="match status" value="1"/>
</dbReference>
<dbReference type="RefSeq" id="XP_022775862.1">
    <property type="nucleotide sequence ID" value="XM_022920127.1"/>
</dbReference>